<dbReference type="PIRSF" id="PIRSF001365">
    <property type="entry name" value="DHDPS"/>
    <property type="match status" value="1"/>
</dbReference>
<dbReference type="InterPro" id="IPR013785">
    <property type="entry name" value="Aldolase_TIM"/>
</dbReference>
<dbReference type="EMBL" id="FXYF01000022">
    <property type="protein sequence ID" value="SMX50448.1"/>
    <property type="molecule type" value="Genomic_DNA"/>
</dbReference>
<keyword evidence="1 2" id="KW-0456">Lyase</keyword>
<dbReference type="Pfam" id="PF00701">
    <property type="entry name" value="DHDPS"/>
    <property type="match status" value="1"/>
</dbReference>
<reference evidence="5 6" key="1">
    <citation type="submission" date="2017-05" db="EMBL/GenBank/DDBJ databases">
        <authorList>
            <person name="Song R."/>
            <person name="Chenine A.L."/>
            <person name="Ruprecht R.M."/>
        </authorList>
    </citation>
    <scope>NUCLEOTIDE SEQUENCE [LARGE SCALE GENOMIC DNA]</scope>
    <source>
        <strain evidence="5 6">CECT 8898</strain>
    </source>
</reference>
<proteinExistence type="inferred from homology"/>
<keyword evidence="6" id="KW-1185">Reference proteome</keyword>
<dbReference type="Gene3D" id="3.20.20.70">
    <property type="entry name" value="Aldolase class I"/>
    <property type="match status" value="1"/>
</dbReference>
<dbReference type="Proteomes" id="UP000207598">
    <property type="component" value="Unassembled WGS sequence"/>
</dbReference>
<accession>A0A238L638</accession>
<name>A0A238L638_9RHOB</name>
<sequence>MTTDLATALRGVSGILVTPFDAAGEIAPERQKPIVDRAVTAGVQVLTANGNTGEFYSLTLDESCAMVTASGAHIAGRVPMVAGVGRGVRDAQTLAEASHRAGASALMIHQPPDPFVAPRGLVAYVEAVREAGGGLPLVLYLRNDAIGTEAIAALCRVEGVTGVKWATPNPMKLKAAMQAAPDHITWTGGLAEVWAPAFYAVGARGFTSGLINLWPARSVAINAALEGGDYAAARALIAGMQIFEDIRAEEQGGANVPGVKAALALMGEDCGAARPPAAWPLSDDQQARLRGFMAANGLLT</sequence>
<evidence type="ECO:0000256" key="1">
    <source>
        <dbReference type="ARBA" id="ARBA00023239"/>
    </source>
</evidence>
<dbReference type="SMART" id="SM01130">
    <property type="entry name" value="DHDPS"/>
    <property type="match status" value="1"/>
</dbReference>
<comment type="similarity">
    <text evidence="2">Belongs to the DapA family.</text>
</comment>
<evidence type="ECO:0000256" key="4">
    <source>
        <dbReference type="PIRSR" id="PIRSR001365-2"/>
    </source>
</evidence>
<dbReference type="PANTHER" id="PTHR12128:SF19">
    <property type="entry name" value="5-DEHYDRO-4-DEOXYGLUCARATE DEHYDRATASE 2-RELATED"/>
    <property type="match status" value="1"/>
</dbReference>
<dbReference type="CDD" id="cd00408">
    <property type="entry name" value="DHDPS-like"/>
    <property type="match status" value="1"/>
</dbReference>
<evidence type="ECO:0000313" key="6">
    <source>
        <dbReference type="Proteomes" id="UP000207598"/>
    </source>
</evidence>
<dbReference type="InterPro" id="IPR002220">
    <property type="entry name" value="DapA-like"/>
</dbReference>
<evidence type="ECO:0000256" key="3">
    <source>
        <dbReference type="PIRSR" id="PIRSR001365-1"/>
    </source>
</evidence>
<dbReference type="PANTHER" id="PTHR12128">
    <property type="entry name" value="DIHYDRODIPICOLINATE SYNTHASE"/>
    <property type="match status" value="1"/>
</dbReference>
<dbReference type="RefSeq" id="WP_094023508.1">
    <property type="nucleotide sequence ID" value="NZ_FXYF01000022.1"/>
</dbReference>
<feature type="active site" description="Schiff-base intermediate with substrate" evidence="3">
    <location>
        <position position="164"/>
    </location>
</feature>
<dbReference type="GO" id="GO:0047448">
    <property type="term" value="F:5-dehydro-4-deoxyglucarate dehydratase activity"/>
    <property type="evidence" value="ECO:0007669"/>
    <property type="project" value="UniProtKB-EC"/>
</dbReference>
<dbReference type="AlphaFoldDB" id="A0A238L638"/>
<evidence type="ECO:0000313" key="5">
    <source>
        <dbReference type="EMBL" id="SMX50448.1"/>
    </source>
</evidence>
<dbReference type="GO" id="GO:0008840">
    <property type="term" value="F:4-hydroxy-tetrahydrodipicolinate synthase activity"/>
    <property type="evidence" value="ECO:0007669"/>
    <property type="project" value="TreeGrafter"/>
</dbReference>
<organism evidence="5 6">
    <name type="scientific">Maliponia aquimaris</name>
    <dbReference type="NCBI Taxonomy" id="1673631"/>
    <lineage>
        <taxon>Bacteria</taxon>
        <taxon>Pseudomonadati</taxon>
        <taxon>Pseudomonadota</taxon>
        <taxon>Alphaproteobacteria</taxon>
        <taxon>Rhodobacterales</taxon>
        <taxon>Paracoccaceae</taxon>
        <taxon>Maliponia</taxon>
    </lineage>
</organism>
<feature type="binding site" evidence="4">
    <location>
        <position position="52"/>
    </location>
    <ligand>
        <name>pyruvate</name>
        <dbReference type="ChEBI" id="CHEBI:15361"/>
    </ligand>
</feature>
<protein>
    <submittedName>
        <fullName evidence="5">Putative 5-dehydro-4-deoxyglucarate dehydratase</fullName>
        <ecNumber evidence="5">4.2.1.41</ecNumber>
    </submittedName>
</protein>
<gene>
    <name evidence="5" type="ORF">MAA8898_04792</name>
</gene>
<evidence type="ECO:0000256" key="2">
    <source>
        <dbReference type="PIRNR" id="PIRNR001365"/>
    </source>
</evidence>
<dbReference type="SUPFAM" id="SSF51569">
    <property type="entry name" value="Aldolase"/>
    <property type="match status" value="1"/>
</dbReference>
<feature type="active site" description="Proton donor/acceptor" evidence="3">
    <location>
        <position position="140"/>
    </location>
</feature>
<dbReference type="EC" id="4.2.1.41" evidence="5"/>
<dbReference type="OrthoDB" id="9778880at2"/>